<comment type="caution">
    <text evidence="2">The sequence shown here is derived from an EMBL/GenBank/DDBJ whole genome shotgun (WGS) entry which is preliminary data.</text>
</comment>
<reference evidence="2" key="1">
    <citation type="submission" date="2016-10" db="EMBL/GenBank/DDBJ databases">
        <authorList>
            <person name="Benchimol M."/>
            <person name="Almeida L.G."/>
            <person name="Vasconcelos A.T."/>
            <person name="Perreira-Neves A."/>
            <person name="Rosa I.A."/>
            <person name="Tasca T."/>
            <person name="Bogo M.R."/>
            <person name="de Souza W."/>
        </authorList>
    </citation>
    <scope>NUCLEOTIDE SEQUENCE [LARGE SCALE GENOMIC DNA]</scope>
    <source>
        <strain evidence="2">K</strain>
    </source>
</reference>
<dbReference type="RefSeq" id="XP_068368255.1">
    <property type="nucleotide sequence ID" value="XM_068497844.1"/>
</dbReference>
<feature type="region of interest" description="Disordered" evidence="1">
    <location>
        <begin position="361"/>
        <end position="531"/>
    </location>
</feature>
<dbReference type="VEuPathDB" id="TrichDB:TRFO_14482"/>
<feature type="compositionally biased region" description="Polar residues" evidence="1">
    <location>
        <begin position="487"/>
        <end position="497"/>
    </location>
</feature>
<feature type="compositionally biased region" description="Low complexity" evidence="1">
    <location>
        <begin position="271"/>
        <end position="286"/>
    </location>
</feature>
<dbReference type="GeneID" id="94832548"/>
<feature type="compositionally biased region" description="Low complexity" evidence="1">
    <location>
        <begin position="432"/>
        <end position="458"/>
    </location>
</feature>
<name>A0A1J4KV60_9EUKA</name>
<feature type="compositionally biased region" description="Polar residues" evidence="1">
    <location>
        <begin position="507"/>
        <end position="526"/>
    </location>
</feature>
<evidence type="ECO:0000256" key="1">
    <source>
        <dbReference type="SAM" id="MobiDB-lite"/>
    </source>
</evidence>
<feature type="region of interest" description="Disordered" evidence="1">
    <location>
        <begin position="1"/>
        <end position="38"/>
    </location>
</feature>
<feature type="region of interest" description="Disordered" evidence="1">
    <location>
        <begin position="96"/>
        <end position="169"/>
    </location>
</feature>
<organism evidence="2 3">
    <name type="scientific">Tritrichomonas foetus</name>
    <dbReference type="NCBI Taxonomy" id="1144522"/>
    <lineage>
        <taxon>Eukaryota</taxon>
        <taxon>Metamonada</taxon>
        <taxon>Parabasalia</taxon>
        <taxon>Tritrichomonadida</taxon>
        <taxon>Tritrichomonadidae</taxon>
        <taxon>Tritrichomonas</taxon>
    </lineage>
</organism>
<gene>
    <name evidence="2" type="ORF">TRFO_14482</name>
</gene>
<feature type="compositionally biased region" description="Basic and acidic residues" evidence="1">
    <location>
        <begin position="1"/>
        <end position="11"/>
    </location>
</feature>
<evidence type="ECO:0000313" key="3">
    <source>
        <dbReference type="Proteomes" id="UP000179807"/>
    </source>
</evidence>
<accession>A0A1J4KV60</accession>
<proteinExistence type="predicted"/>
<feature type="compositionally biased region" description="Basic and acidic residues" evidence="1">
    <location>
        <begin position="416"/>
        <end position="425"/>
    </location>
</feature>
<dbReference type="AlphaFoldDB" id="A0A1J4KV60"/>
<feature type="compositionally biased region" description="Low complexity" evidence="1">
    <location>
        <begin position="213"/>
        <end position="227"/>
    </location>
</feature>
<dbReference type="EMBL" id="MLAK01000272">
    <property type="protein sequence ID" value="OHT15119.1"/>
    <property type="molecule type" value="Genomic_DNA"/>
</dbReference>
<sequence>MTNTQERKARLNFDPASPKMEANQEKGKLSKSAPINLPLPPNFIEIRKINNSRINRRAKKTDESLDNYNANNKTINENIKSKTISFSYNYRKKRPVTEAHHVNYPNSKNRQRSKEDNDHNDKEIDEIKIGHNRNDQAKTEAERKFDEKVKNLNSKELNARASPRRNTKNINLQYRLSMDHAHIEQELKTKNSLKTVSTHDKIPILQDIFQDGNTTNNNESPNSKNDNYGGNMEVSSQTNRNSNHNKVKLDSTKPEGQSKFSNIKDKKSKNMKNYNTNKPTPKGTNNQARPGPRPNPRPSKRLERQSFDISHLKDSQQPIFVENLIRNLGGNPKIVSEEAPETNSLLISRHKSSIVALENTPTVSPISPTNSPTTANFPKTEGNPQNKVTIIKNANATRSTTGVSSPKSPKAPPVIESKEIKKIETSRTTGGKANANNANKKQNNSQATVNNNTKNGKNSKTKQRDQAGFAFNYQKNNAQSNDKKKTGTTSKQEQVPQNKCLAPTARKNPNTSRLNVRSFNPYNTSPKKPIIKETSTEDKMIILETVSGNK</sequence>
<protein>
    <submittedName>
        <fullName evidence="2">Uncharacterized protein</fullName>
    </submittedName>
</protein>
<feature type="compositionally biased region" description="Polar residues" evidence="1">
    <location>
        <begin position="361"/>
        <end position="403"/>
    </location>
</feature>
<dbReference type="Proteomes" id="UP000179807">
    <property type="component" value="Unassembled WGS sequence"/>
</dbReference>
<keyword evidence="3" id="KW-1185">Reference proteome</keyword>
<feature type="compositionally biased region" description="Polar residues" evidence="1">
    <location>
        <begin position="233"/>
        <end position="244"/>
    </location>
</feature>
<feature type="region of interest" description="Disordered" evidence="1">
    <location>
        <begin position="209"/>
        <end position="301"/>
    </location>
</feature>
<feature type="compositionally biased region" description="Basic and acidic residues" evidence="1">
    <location>
        <begin position="112"/>
        <end position="150"/>
    </location>
</feature>
<evidence type="ECO:0000313" key="2">
    <source>
        <dbReference type="EMBL" id="OHT15119.1"/>
    </source>
</evidence>